<protein>
    <submittedName>
        <fullName evidence="2">11K virion structural protein</fullName>
    </submittedName>
</protein>
<keyword evidence="1" id="KW-0812">Transmembrane</keyword>
<proteinExistence type="predicted"/>
<name>A0AAE8Y0T2_9VIRU</name>
<keyword evidence="1" id="KW-0472">Membrane</keyword>
<feature type="transmembrane region" description="Helical" evidence="1">
    <location>
        <begin position="21"/>
        <end position="45"/>
    </location>
</feature>
<keyword evidence="3" id="KW-1185">Reference proteome</keyword>
<evidence type="ECO:0000256" key="1">
    <source>
        <dbReference type="SAM" id="Phobius"/>
    </source>
</evidence>
<reference evidence="2" key="1">
    <citation type="journal article" date="2021" name="Viruses">
        <title>Identification and Full Characterisation of Two Novel Crustacean Infecting Members of the Family Nudiviridae Provides Support for Two Subfamilies.</title>
        <authorList>
            <person name="Bateman K.S."/>
            <person name="Kerr R."/>
            <person name="Stentiford G.D."/>
            <person name="Bean T.P."/>
            <person name="Hooper C."/>
            <person name="Van Eynde B."/>
            <person name="Delbare D."/>
            <person name="Bojko J."/>
            <person name="Christiaens O."/>
            <person name="Taning C.N.T."/>
            <person name="Smagghe G."/>
            <person name="van Oers M.M."/>
            <person name="van Aerle R."/>
        </authorList>
    </citation>
    <scope>NUCLEOTIDE SEQUENCE</scope>
    <source>
        <strain evidence="2">AN1</strain>
    </source>
</reference>
<feature type="transmembrane region" description="Helical" evidence="1">
    <location>
        <begin position="65"/>
        <end position="88"/>
    </location>
</feature>
<sequence>MSTAGMGRIMFKPQCVDIAKGMQLSGTIEIVLVSIIFIMLMFGSVYNNSPAGSSEAEDAAKAQHINRIILMVTFMAFILMGVGIWHIIGTNRVKKCVLPTTSK</sequence>
<gene>
    <name evidence="2" type="ORF">CcNV_101</name>
</gene>
<keyword evidence="1" id="KW-1133">Transmembrane helix</keyword>
<evidence type="ECO:0000313" key="2">
    <source>
        <dbReference type="EMBL" id="UBZ25586.1"/>
    </source>
</evidence>
<organism evidence="2 3">
    <name type="scientific">Crangon crangon nudivirus</name>
    <dbReference type="NCBI Taxonomy" id="2880838"/>
    <lineage>
        <taxon>Viruses</taxon>
        <taxon>Viruses incertae sedis</taxon>
        <taxon>Naldaviricetes</taxon>
        <taxon>Lefavirales</taxon>
        <taxon>Nudiviridae</taxon>
        <taxon>Gammanudivirus</taxon>
        <taxon>Gammanudivirus cracrangonis</taxon>
    </lineage>
</organism>
<dbReference type="EMBL" id="MZ311577">
    <property type="protein sequence ID" value="UBZ25586.1"/>
    <property type="molecule type" value="Genomic_DNA"/>
</dbReference>
<dbReference type="Proteomes" id="UP000831195">
    <property type="component" value="Segment"/>
</dbReference>
<accession>A0AAE8Y0T2</accession>
<evidence type="ECO:0000313" key="3">
    <source>
        <dbReference type="Proteomes" id="UP000831195"/>
    </source>
</evidence>